<organism evidence="1 2">
    <name type="scientific">Staurois parvus</name>
    <dbReference type="NCBI Taxonomy" id="386267"/>
    <lineage>
        <taxon>Eukaryota</taxon>
        <taxon>Metazoa</taxon>
        <taxon>Chordata</taxon>
        <taxon>Craniata</taxon>
        <taxon>Vertebrata</taxon>
        <taxon>Euteleostomi</taxon>
        <taxon>Amphibia</taxon>
        <taxon>Batrachia</taxon>
        <taxon>Anura</taxon>
        <taxon>Neobatrachia</taxon>
        <taxon>Ranoidea</taxon>
        <taxon>Ranidae</taxon>
        <taxon>Staurois</taxon>
    </lineage>
</organism>
<reference evidence="1" key="1">
    <citation type="submission" date="2023-05" db="EMBL/GenBank/DDBJ databases">
        <authorList>
            <person name="Stuckert A."/>
        </authorList>
    </citation>
    <scope>NUCLEOTIDE SEQUENCE</scope>
</reference>
<keyword evidence="2" id="KW-1185">Reference proteome</keyword>
<protein>
    <submittedName>
        <fullName evidence="1">Uncharacterized protein</fullName>
    </submittedName>
</protein>
<gene>
    <name evidence="1" type="ORF">SPARVUS_LOCUS334514</name>
</gene>
<accession>A0ABN9AEG0</accession>
<dbReference type="EMBL" id="CATNWA010000115">
    <property type="protein sequence ID" value="CAI9533195.1"/>
    <property type="molecule type" value="Genomic_DNA"/>
</dbReference>
<comment type="caution">
    <text evidence="1">The sequence shown here is derived from an EMBL/GenBank/DDBJ whole genome shotgun (WGS) entry which is preliminary data.</text>
</comment>
<sequence>MQKAQNRVYKRFRLKICYNASSSRAFFQHEKCMQSVFNVFRWTKHKTGCSYQACHTL</sequence>
<evidence type="ECO:0000313" key="1">
    <source>
        <dbReference type="EMBL" id="CAI9533195.1"/>
    </source>
</evidence>
<name>A0ABN9AEG0_9NEOB</name>
<proteinExistence type="predicted"/>
<dbReference type="Proteomes" id="UP001162483">
    <property type="component" value="Unassembled WGS sequence"/>
</dbReference>
<evidence type="ECO:0000313" key="2">
    <source>
        <dbReference type="Proteomes" id="UP001162483"/>
    </source>
</evidence>